<evidence type="ECO:0000313" key="8">
    <source>
        <dbReference type="Proteomes" id="UP000708148"/>
    </source>
</evidence>
<gene>
    <name evidence="7" type="ORF">OSTQU699_LOCUS9623</name>
</gene>
<evidence type="ECO:0000313" key="7">
    <source>
        <dbReference type="EMBL" id="CAD7704268.1"/>
    </source>
</evidence>
<evidence type="ECO:0000259" key="6">
    <source>
        <dbReference type="PROSITE" id="PS51635"/>
    </source>
</evidence>
<proteinExistence type="inferred from homology"/>
<keyword evidence="2 4" id="KW-0442">Lipid degradation</keyword>
<dbReference type="SUPFAM" id="SSF52151">
    <property type="entry name" value="FabD/lysophospholipase-like"/>
    <property type="match status" value="1"/>
</dbReference>
<organism evidence="7 8">
    <name type="scientific">Ostreobium quekettii</name>
    <dbReference type="NCBI Taxonomy" id="121088"/>
    <lineage>
        <taxon>Eukaryota</taxon>
        <taxon>Viridiplantae</taxon>
        <taxon>Chlorophyta</taxon>
        <taxon>core chlorophytes</taxon>
        <taxon>Ulvophyceae</taxon>
        <taxon>TCBD clade</taxon>
        <taxon>Bryopsidales</taxon>
        <taxon>Ostreobineae</taxon>
        <taxon>Ostreobiaceae</taxon>
        <taxon>Ostreobium</taxon>
    </lineage>
</organism>
<dbReference type="InterPro" id="IPR016035">
    <property type="entry name" value="Acyl_Trfase/lysoPLipase"/>
</dbReference>
<keyword evidence="3 4" id="KW-0443">Lipid metabolism</keyword>
<dbReference type="PROSITE" id="PS51635">
    <property type="entry name" value="PNPLA"/>
    <property type="match status" value="1"/>
</dbReference>
<comment type="domain">
    <text evidence="5">The nitrogen atoms of the two glycine residues in the GGXR motif define the oxyanion hole, and stabilize the oxyanion that forms during the nucleophilic attack by the catalytic serine during substrate cleavage.</text>
</comment>
<dbReference type="InterPro" id="IPR050301">
    <property type="entry name" value="NTE"/>
</dbReference>
<protein>
    <recommendedName>
        <fullName evidence="5">Patatin</fullName>
        <ecNumber evidence="5">3.1.1.-</ecNumber>
    </recommendedName>
</protein>
<dbReference type="InterPro" id="IPR037483">
    <property type="entry name" value="YjjU-like"/>
</dbReference>
<dbReference type="EC" id="3.1.1.-" evidence="5"/>
<name>A0A8S1JEP2_9CHLO</name>
<feature type="active site" description="Proton acceptor" evidence="4">
    <location>
        <position position="270"/>
    </location>
</feature>
<feature type="short sequence motif" description="GXSXG" evidence="4">
    <location>
        <begin position="147"/>
        <end position="151"/>
    </location>
</feature>
<keyword evidence="8" id="KW-1185">Reference proteome</keyword>
<dbReference type="GO" id="GO:0016042">
    <property type="term" value="P:lipid catabolic process"/>
    <property type="evidence" value="ECO:0007669"/>
    <property type="project" value="UniProtKB-UniRule"/>
</dbReference>
<dbReference type="AlphaFoldDB" id="A0A8S1JEP2"/>
<feature type="short sequence motif" description="GXGXXG" evidence="4">
    <location>
        <begin position="118"/>
        <end position="123"/>
    </location>
</feature>
<evidence type="ECO:0000256" key="3">
    <source>
        <dbReference type="ARBA" id="ARBA00023098"/>
    </source>
</evidence>
<dbReference type="OrthoDB" id="45309at2759"/>
<keyword evidence="1 4" id="KW-0378">Hydrolase</keyword>
<reference evidence="7" key="1">
    <citation type="submission" date="2020-12" db="EMBL/GenBank/DDBJ databases">
        <authorList>
            <person name="Iha C."/>
        </authorList>
    </citation>
    <scope>NUCLEOTIDE SEQUENCE</scope>
</reference>
<sequence length="444" mass="47881">DATTEDMLSSTEEMLSSPTFLSNLATFLKPPHVLLQVLANDPPTTTPDVDEALELLPDFPCSLQDPFPKGALQVDVHSLPLSLQLEHPTLQLLRNRMKRGSKPGKRRDGCKLGLVVEGGGMRGVVSGGMLMAVHDLGMRDAFDAVYGSSAGAINATYFLTGQPYGLDVYADDISNKTFLDFKRIIGPDPVMNLDFLIDYVMNEVKPMDFEKVIDSPIPLKVVASSLDTLQPILLQSFSTPQELAEALKASATVPEIAGSPRVIQGERLVDAAVFEPIPYRAAIKDGCTHVLALCSKPPSVQSPVQKVVRKVVDIAVNRIINNPPYMKAASQVWLEEMKTNGGLTQEELMLISMFQGLKGGSPSAAGGQILPIYPPPRHFLSPTCTVPSKLRMGAEAGRLSACRVLEPLASGPTGLFPFLSSRVLEPLASGPTGLLPFLSSRWNI</sequence>
<feature type="non-terminal residue" evidence="7">
    <location>
        <position position="444"/>
    </location>
</feature>
<evidence type="ECO:0000256" key="5">
    <source>
        <dbReference type="RuleBase" id="RU361262"/>
    </source>
</evidence>
<dbReference type="EMBL" id="CAJHUC010002721">
    <property type="protein sequence ID" value="CAD7704268.1"/>
    <property type="molecule type" value="Genomic_DNA"/>
</dbReference>
<dbReference type="Gene3D" id="3.40.1090.10">
    <property type="entry name" value="Cytosolic phospholipase A2 catalytic domain"/>
    <property type="match status" value="1"/>
</dbReference>
<comment type="caution">
    <text evidence="7">The sequence shown here is derived from an EMBL/GenBank/DDBJ whole genome shotgun (WGS) entry which is preliminary data.</text>
</comment>
<dbReference type="InterPro" id="IPR002641">
    <property type="entry name" value="PNPLA_dom"/>
</dbReference>
<dbReference type="GO" id="GO:0052689">
    <property type="term" value="F:carboxylic ester hydrolase activity"/>
    <property type="evidence" value="ECO:0007669"/>
    <property type="project" value="UniProtKB-ARBA"/>
</dbReference>
<feature type="domain" description="PNPLA" evidence="6">
    <location>
        <begin position="114"/>
        <end position="283"/>
    </location>
</feature>
<feature type="active site" description="Nucleophile" evidence="4">
    <location>
        <position position="149"/>
    </location>
</feature>
<dbReference type="CDD" id="cd07208">
    <property type="entry name" value="Pat_hypo_Ecoli_yjju_like"/>
    <property type="match status" value="1"/>
</dbReference>
<comment type="similarity">
    <text evidence="5">Belongs to the patatin family.</text>
</comment>
<evidence type="ECO:0000256" key="4">
    <source>
        <dbReference type="PROSITE-ProRule" id="PRU01161"/>
    </source>
</evidence>
<comment type="caution">
    <text evidence="4">Lacks conserved residue(s) required for the propagation of feature annotation.</text>
</comment>
<dbReference type="Proteomes" id="UP000708148">
    <property type="component" value="Unassembled WGS sequence"/>
</dbReference>
<dbReference type="Pfam" id="PF01734">
    <property type="entry name" value="Patatin"/>
    <property type="match status" value="1"/>
</dbReference>
<accession>A0A8S1JEP2</accession>
<dbReference type="PANTHER" id="PTHR14226:SF64">
    <property type="entry name" value="PNPLA DOMAIN-CONTAINING PROTEIN"/>
    <property type="match status" value="1"/>
</dbReference>
<evidence type="ECO:0000256" key="2">
    <source>
        <dbReference type="ARBA" id="ARBA00022963"/>
    </source>
</evidence>
<evidence type="ECO:0000256" key="1">
    <source>
        <dbReference type="ARBA" id="ARBA00022801"/>
    </source>
</evidence>
<comment type="function">
    <text evidence="5">Lipolytic acyl hydrolase (LAH).</text>
</comment>
<dbReference type="PANTHER" id="PTHR14226">
    <property type="entry name" value="NEUROPATHY TARGET ESTERASE/SWISS CHEESE D.MELANOGASTER"/>
    <property type="match status" value="1"/>
</dbReference>
<dbReference type="GO" id="GO:0016298">
    <property type="term" value="F:lipase activity"/>
    <property type="evidence" value="ECO:0007669"/>
    <property type="project" value="UniProtKB-ARBA"/>
</dbReference>